<dbReference type="EMBL" id="AVOT02029355">
    <property type="protein sequence ID" value="MBW0522157.1"/>
    <property type="molecule type" value="Genomic_DNA"/>
</dbReference>
<keyword evidence="2" id="KW-1185">Reference proteome</keyword>
<dbReference type="Proteomes" id="UP000765509">
    <property type="component" value="Unassembled WGS sequence"/>
</dbReference>
<evidence type="ECO:0008006" key="3">
    <source>
        <dbReference type="Google" id="ProtNLM"/>
    </source>
</evidence>
<gene>
    <name evidence="1" type="ORF">O181_061872</name>
</gene>
<evidence type="ECO:0000313" key="2">
    <source>
        <dbReference type="Proteomes" id="UP000765509"/>
    </source>
</evidence>
<accession>A0A9Q3ELK7</accession>
<comment type="caution">
    <text evidence="1">The sequence shown here is derived from an EMBL/GenBank/DDBJ whole genome shotgun (WGS) entry which is preliminary data.</text>
</comment>
<evidence type="ECO:0000313" key="1">
    <source>
        <dbReference type="EMBL" id="MBW0522157.1"/>
    </source>
</evidence>
<organism evidence="1 2">
    <name type="scientific">Austropuccinia psidii MF-1</name>
    <dbReference type="NCBI Taxonomy" id="1389203"/>
    <lineage>
        <taxon>Eukaryota</taxon>
        <taxon>Fungi</taxon>
        <taxon>Dikarya</taxon>
        <taxon>Basidiomycota</taxon>
        <taxon>Pucciniomycotina</taxon>
        <taxon>Pucciniomycetes</taxon>
        <taxon>Pucciniales</taxon>
        <taxon>Sphaerophragmiaceae</taxon>
        <taxon>Austropuccinia</taxon>
    </lineage>
</organism>
<sequence>MLGKADLMLGVKITHLPNSITLSQCHYVEALLELYGMALCKPVATPLISNSHMEMVSTTKNEAFLKLGVNYHSAVGNLSYLSVATRPDLSFVLLNFVHTQVCPTLSITALPTNYYSTTTVSLVLCAVAK</sequence>
<proteinExistence type="predicted"/>
<dbReference type="OrthoDB" id="414945at2759"/>
<name>A0A9Q3ELK7_9BASI</name>
<protein>
    <recommendedName>
        <fullName evidence="3">Reverse transcriptase Ty1/copia-type domain-containing protein</fullName>
    </recommendedName>
</protein>
<reference evidence="1" key="1">
    <citation type="submission" date="2021-03" db="EMBL/GenBank/DDBJ databases">
        <title>Draft genome sequence of rust myrtle Austropuccinia psidii MF-1, a brazilian biotype.</title>
        <authorList>
            <person name="Quecine M.C."/>
            <person name="Pachon D.M.R."/>
            <person name="Bonatelli M.L."/>
            <person name="Correr F.H."/>
            <person name="Franceschini L.M."/>
            <person name="Leite T.F."/>
            <person name="Margarido G.R.A."/>
            <person name="Almeida C.A."/>
            <person name="Ferrarezi J.A."/>
            <person name="Labate C.A."/>
        </authorList>
    </citation>
    <scope>NUCLEOTIDE SEQUENCE</scope>
    <source>
        <strain evidence="1">MF-1</strain>
    </source>
</reference>
<dbReference type="AlphaFoldDB" id="A0A9Q3ELK7"/>